<dbReference type="AlphaFoldDB" id="A0A0D7SB38"/>
<dbReference type="EMBL" id="VMBB01000013">
    <property type="protein sequence ID" value="MDR8260891.1"/>
    <property type="molecule type" value="Genomic_DNA"/>
</dbReference>
<dbReference type="InterPro" id="IPR019276">
    <property type="entry name" value="DUF2303"/>
</dbReference>
<dbReference type="Pfam" id="PF10065">
    <property type="entry name" value="DUF2303"/>
    <property type="match status" value="1"/>
</dbReference>
<name>A0A0D7SB38_ACIBA</name>
<reference evidence="1" key="3">
    <citation type="submission" date="2019-07" db="EMBL/GenBank/DDBJ databases">
        <title>Biological characteristics of mucoid Acinetobacter baumannii from a general hospital in China.</title>
        <authorList>
            <person name="Hua X."/>
            <person name="Yu Y."/>
        </authorList>
    </citation>
    <scope>NUCLEOTIDE SEQUENCE [LARGE SCALE GENOMIC DNA]</scope>
    <source>
        <strain evidence="1">N41</strain>
    </source>
</reference>
<reference evidence="2 4" key="1">
    <citation type="submission" date="2016-05" db="EMBL/GenBank/DDBJ databases">
        <title>The evolution of Acinetobacter baumannii in vivo.</title>
        <authorList>
            <person name="Hua X."/>
            <person name="Yu Y."/>
        </authorList>
    </citation>
    <scope>NUCLEOTIDE SEQUENCE [LARGE SCALE GENOMIC DNA]</scope>
    <source>
        <strain evidence="2 4">XH647</strain>
    </source>
</reference>
<evidence type="ECO:0000313" key="1">
    <source>
        <dbReference type="EMBL" id="MDR8260891.1"/>
    </source>
</evidence>
<reference evidence="3 5" key="2">
    <citation type="submission" date="2018-02" db="EMBL/GenBank/DDBJ databases">
        <title>Acinetobacter baumanii whole genome sequence.</title>
        <authorList>
            <person name="Qasim Z.J."/>
        </authorList>
    </citation>
    <scope>NUCLEOTIDE SEQUENCE [LARGE SCALE GENOMIC DNA]</scope>
    <source>
        <strain evidence="3 5">ZQ8</strain>
    </source>
</reference>
<dbReference type="EMBL" id="PHJU02000033">
    <property type="protein sequence ID" value="PQL81568.1"/>
    <property type="molecule type" value="Genomic_DNA"/>
</dbReference>
<proteinExistence type="predicted"/>
<evidence type="ECO:0000313" key="2">
    <source>
        <dbReference type="EMBL" id="OIG73916.1"/>
    </source>
</evidence>
<dbReference type="Proteomes" id="UP000233757">
    <property type="component" value="Unassembled WGS sequence"/>
</dbReference>
<gene>
    <name evidence="2" type="ORF">A7M90_16225</name>
    <name evidence="3" type="ORF">CV954_015305</name>
    <name evidence="1" type="ORF">FPK87_10480</name>
</gene>
<dbReference type="RefSeq" id="WP_001290754.1">
    <property type="nucleotide sequence ID" value="NZ_AP024415.1"/>
</dbReference>
<dbReference type="PATRIC" id="fig|470.1320.peg.158"/>
<dbReference type="EMBL" id="LYKI01000010">
    <property type="protein sequence ID" value="OIG73916.1"/>
    <property type="molecule type" value="Genomic_DNA"/>
</dbReference>
<evidence type="ECO:0000313" key="3">
    <source>
        <dbReference type="EMBL" id="PQL81568.1"/>
    </source>
</evidence>
<evidence type="ECO:0000313" key="5">
    <source>
        <dbReference type="Proteomes" id="UP000233757"/>
    </source>
</evidence>
<protein>
    <submittedName>
        <fullName evidence="3">DUF2303 domain-containing protein</fullName>
    </submittedName>
    <submittedName>
        <fullName evidence="1">DUF2303 family protein</fullName>
    </submittedName>
</protein>
<organism evidence="2 4">
    <name type="scientific">Acinetobacter baumannii</name>
    <dbReference type="NCBI Taxonomy" id="470"/>
    <lineage>
        <taxon>Bacteria</taxon>
        <taxon>Pseudomonadati</taxon>
        <taxon>Pseudomonadota</taxon>
        <taxon>Gammaproteobacteria</taxon>
        <taxon>Moraxellales</taxon>
        <taxon>Moraxellaceae</taxon>
        <taxon>Acinetobacter</taxon>
        <taxon>Acinetobacter calcoaceticus/baumannii complex</taxon>
    </lineage>
</organism>
<evidence type="ECO:0000313" key="4">
    <source>
        <dbReference type="Proteomes" id="UP000179937"/>
    </source>
</evidence>
<dbReference type="Proteomes" id="UP000179937">
    <property type="component" value="Unassembled WGS sequence"/>
</dbReference>
<accession>A0A0D7SB38</accession>
<sequence length="267" mass="29935">MSEKIEIEKFLGLAKPVIPLERGQLVALHHDYSVIAAEKFMDARFRPHGEFTTPTFNDFKDFVVAEGGKDTPIFVNQNDVKAIAVLNFHGEGKTQGHCDYLASLCLESTVVWKKLNQLKDHKLDQRNFAVFIEDWAQVLNAFDENNNAIDIKDALVAVRNMQIEASTTSNAEVENTRQVQSEMAQIAASAKKGVLPAYFTIQDSAYLGLAEREIKLRLIVNSTGSAPQFAIQIVKEELLRNEIIEDFKEEVIALLPENPVRIGSFKS</sequence>
<comment type="caution">
    <text evidence="2">The sequence shown here is derived from an EMBL/GenBank/DDBJ whole genome shotgun (WGS) entry which is preliminary data.</text>
</comment>